<gene>
    <name evidence="4" type="ORF">HNQ38_000017</name>
</gene>
<dbReference type="Proteomes" id="UP000539075">
    <property type="component" value="Unassembled WGS sequence"/>
</dbReference>
<dbReference type="Gene3D" id="3.20.20.450">
    <property type="entry name" value="EAL domain"/>
    <property type="match status" value="1"/>
</dbReference>
<dbReference type="CDD" id="cd01007">
    <property type="entry name" value="PBP2_BvgS_HisK_like"/>
    <property type="match status" value="1"/>
</dbReference>
<dbReference type="InterPro" id="IPR035919">
    <property type="entry name" value="EAL_sf"/>
</dbReference>
<dbReference type="InterPro" id="IPR043128">
    <property type="entry name" value="Rev_trsase/Diguanyl_cyclase"/>
</dbReference>
<dbReference type="CDD" id="cd01948">
    <property type="entry name" value="EAL"/>
    <property type="match status" value="1"/>
</dbReference>
<accession>A0A7W8C056</accession>
<evidence type="ECO:0000256" key="1">
    <source>
        <dbReference type="SAM" id="Phobius"/>
    </source>
</evidence>
<sequence length="929" mass="105592">MRVGFFEFGDYMYRARSGQYQGLIFEFLQEISRTTGMRYKVVDCGNWTRSLQMLERDQIDLLPCVFFTPERAEKMLFPNLPLANSFMTISVRDDDSRYSFENHAALDGMRVGVVANTKNVPALEAFIREHGLRMILTPYIDMQSMLQALHDKELDGVGVSNLGKHSPFRVVAQFSPEPFYIAVNRSKPEILARLNDGLEKIMLRNPSYGQDLYGKYLSTNIAKLPVFTPEEQAYLREAGTITVAYDPTWAPLTYKHPETHEFYGIIADVFHRIQQMTGLKFQFVPMHQDRALSMVTGGEIDAVAALPGSFLWDKKLQVRTTRPYLRTAIAQISRDKPGQTQRIALQRGYLLSAHIAENNPDKTIRYYATLSDCLDAILSNEADVAYSNIYTANYLVKNSHYAGLVISPVDSYGSDLRVGISRQADPRLFAVLDKSLQFLPVEQIDDLVLKHSVPSRETTLTEFIAQYPLASFSALMLFFSVITMLLGINLAIKSSSNRRIQMLLHRDTLTGLSNLYKFRLDCASLLASAGGKGYAMLFGDISQFKTINDQFGFSTGDQLLCTYADILQRNVGDNELCARISADMYVLLLRDEGWENLAARLRQMDDALDIWRQKQEMPYKISTVYGAYAVSRAEGRDVQLMLDLANYARREAKRNGNMPLLFYDEHMRQEALLHQELNGRLETALKDGELVPWYQAKVDMRTGAIIGSEALARWNHPVHGLLMPGSFIPLFERNGLVMDIDLHIFEQVCKTMQSWRLRNLPLHTVSCNFSRLHFDRPEFPRQLAEIAERYSIPHEMLEVEITESAIMKNPEATWLRLIQLKQYGFKTAIDDFGSGYSSLGLVQMLNADVIKIDRSFVQRDLPGQRAQIVLSSIIRLALELEMAVICEGVETADQAAILMRLGCFKAQGFYYAVPEPEHEFEARLAMLIA</sequence>
<keyword evidence="1" id="KW-1133">Transmembrane helix</keyword>
<dbReference type="RefSeq" id="WP_183717068.1">
    <property type="nucleotide sequence ID" value="NZ_JACHGO010000001.1"/>
</dbReference>
<dbReference type="InterPro" id="IPR001638">
    <property type="entry name" value="Solute-binding_3/MltF_N"/>
</dbReference>
<dbReference type="PROSITE" id="PS50887">
    <property type="entry name" value="GGDEF"/>
    <property type="match status" value="1"/>
</dbReference>
<dbReference type="Pfam" id="PF00990">
    <property type="entry name" value="GGDEF"/>
    <property type="match status" value="1"/>
</dbReference>
<organism evidence="4 5">
    <name type="scientific">Desulfovibrio intestinalis</name>
    <dbReference type="NCBI Taxonomy" id="58621"/>
    <lineage>
        <taxon>Bacteria</taxon>
        <taxon>Pseudomonadati</taxon>
        <taxon>Thermodesulfobacteriota</taxon>
        <taxon>Desulfovibrionia</taxon>
        <taxon>Desulfovibrionales</taxon>
        <taxon>Desulfovibrionaceae</taxon>
        <taxon>Desulfovibrio</taxon>
    </lineage>
</organism>
<evidence type="ECO:0000313" key="4">
    <source>
        <dbReference type="EMBL" id="MBB5141954.1"/>
    </source>
</evidence>
<evidence type="ECO:0000313" key="5">
    <source>
        <dbReference type="Proteomes" id="UP000539075"/>
    </source>
</evidence>
<dbReference type="PANTHER" id="PTHR33121:SF70">
    <property type="entry name" value="SIGNALING PROTEIN YKOW"/>
    <property type="match status" value="1"/>
</dbReference>
<dbReference type="EMBL" id="JACHGO010000001">
    <property type="protein sequence ID" value="MBB5141954.1"/>
    <property type="molecule type" value="Genomic_DNA"/>
</dbReference>
<feature type="domain" description="EAL" evidence="2">
    <location>
        <begin position="674"/>
        <end position="928"/>
    </location>
</feature>
<evidence type="ECO:0000259" key="2">
    <source>
        <dbReference type="PROSITE" id="PS50883"/>
    </source>
</evidence>
<dbReference type="AlphaFoldDB" id="A0A7W8C056"/>
<dbReference type="SMART" id="SM00267">
    <property type="entry name" value="GGDEF"/>
    <property type="match status" value="1"/>
</dbReference>
<dbReference type="Gene3D" id="3.40.190.10">
    <property type="entry name" value="Periplasmic binding protein-like II"/>
    <property type="match status" value="4"/>
</dbReference>
<feature type="domain" description="GGDEF" evidence="3">
    <location>
        <begin position="532"/>
        <end position="665"/>
    </location>
</feature>
<proteinExistence type="predicted"/>
<evidence type="ECO:0000259" key="3">
    <source>
        <dbReference type="PROSITE" id="PS50887"/>
    </source>
</evidence>
<keyword evidence="5" id="KW-1185">Reference proteome</keyword>
<dbReference type="SMART" id="SM00062">
    <property type="entry name" value="PBPb"/>
    <property type="match status" value="2"/>
</dbReference>
<dbReference type="SMART" id="SM00052">
    <property type="entry name" value="EAL"/>
    <property type="match status" value="1"/>
</dbReference>
<dbReference type="InterPro" id="IPR050706">
    <property type="entry name" value="Cyclic-di-GMP_PDE-like"/>
</dbReference>
<reference evidence="4 5" key="1">
    <citation type="submission" date="2020-08" db="EMBL/GenBank/DDBJ databases">
        <title>Genomic Encyclopedia of Type Strains, Phase IV (KMG-IV): sequencing the most valuable type-strain genomes for metagenomic binning, comparative biology and taxonomic classification.</title>
        <authorList>
            <person name="Goeker M."/>
        </authorList>
    </citation>
    <scope>NUCLEOTIDE SEQUENCE [LARGE SCALE GENOMIC DNA]</scope>
    <source>
        <strain evidence="4 5">DSM 11275</strain>
    </source>
</reference>
<dbReference type="InterPro" id="IPR029787">
    <property type="entry name" value="Nucleotide_cyclase"/>
</dbReference>
<dbReference type="SUPFAM" id="SSF55073">
    <property type="entry name" value="Nucleotide cyclase"/>
    <property type="match status" value="1"/>
</dbReference>
<dbReference type="NCBIfam" id="TIGR00254">
    <property type="entry name" value="GGDEF"/>
    <property type="match status" value="1"/>
</dbReference>
<dbReference type="GO" id="GO:0071111">
    <property type="term" value="F:cyclic-guanylate-specific phosphodiesterase activity"/>
    <property type="evidence" value="ECO:0007669"/>
    <property type="project" value="InterPro"/>
</dbReference>
<dbReference type="Pfam" id="PF00497">
    <property type="entry name" value="SBP_bac_3"/>
    <property type="match status" value="2"/>
</dbReference>
<keyword evidence="1" id="KW-0472">Membrane</keyword>
<dbReference type="SUPFAM" id="SSF53850">
    <property type="entry name" value="Periplasmic binding protein-like II"/>
    <property type="match status" value="2"/>
</dbReference>
<comment type="caution">
    <text evidence="4">The sequence shown here is derived from an EMBL/GenBank/DDBJ whole genome shotgun (WGS) entry which is preliminary data.</text>
</comment>
<dbReference type="InterPro" id="IPR000160">
    <property type="entry name" value="GGDEF_dom"/>
</dbReference>
<dbReference type="CDD" id="cd01949">
    <property type="entry name" value="GGDEF"/>
    <property type="match status" value="1"/>
</dbReference>
<dbReference type="Pfam" id="PF00563">
    <property type="entry name" value="EAL"/>
    <property type="match status" value="1"/>
</dbReference>
<name>A0A7W8C056_9BACT</name>
<dbReference type="InterPro" id="IPR001633">
    <property type="entry name" value="EAL_dom"/>
</dbReference>
<protein>
    <submittedName>
        <fullName evidence="4">Diguanylate cyclase (GGDEF)-like protein</fullName>
    </submittedName>
</protein>
<keyword evidence="1" id="KW-0812">Transmembrane</keyword>
<dbReference type="SUPFAM" id="SSF141868">
    <property type="entry name" value="EAL domain-like"/>
    <property type="match status" value="1"/>
</dbReference>
<dbReference type="Gene3D" id="3.30.70.270">
    <property type="match status" value="1"/>
</dbReference>
<dbReference type="PROSITE" id="PS50883">
    <property type="entry name" value="EAL"/>
    <property type="match status" value="1"/>
</dbReference>
<feature type="transmembrane region" description="Helical" evidence="1">
    <location>
        <begin position="469"/>
        <end position="492"/>
    </location>
</feature>
<dbReference type="PANTHER" id="PTHR33121">
    <property type="entry name" value="CYCLIC DI-GMP PHOSPHODIESTERASE PDEF"/>
    <property type="match status" value="1"/>
</dbReference>